<dbReference type="InterPro" id="IPR036259">
    <property type="entry name" value="MFS_trans_sf"/>
</dbReference>
<feature type="region of interest" description="Disordered" evidence="8">
    <location>
        <begin position="1"/>
        <end position="33"/>
    </location>
</feature>
<dbReference type="Pfam" id="PF07690">
    <property type="entry name" value="MFS_1"/>
    <property type="match status" value="1"/>
</dbReference>
<dbReference type="PANTHER" id="PTHR42718">
    <property type="entry name" value="MAJOR FACILITATOR SUPERFAMILY MULTIDRUG TRANSPORTER MFSC"/>
    <property type="match status" value="1"/>
</dbReference>
<dbReference type="InterPro" id="IPR011701">
    <property type="entry name" value="MFS"/>
</dbReference>
<dbReference type="PRINTS" id="PR01036">
    <property type="entry name" value="TCRTETB"/>
</dbReference>
<dbReference type="PROSITE" id="PS50850">
    <property type="entry name" value="MFS"/>
    <property type="match status" value="1"/>
</dbReference>
<evidence type="ECO:0000313" key="11">
    <source>
        <dbReference type="EMBL" id="PLT44487.1"/>
    </source>
</evidence>
<protein>
    <submittedName>
        <fullName evidence="11">Drug resistance transporter EmrB/QacA subfamily</fullName>
    </submittedName>
</protein>
<evidence type="ECO:0000256" key="2">
    <source>
        <dbReference type="ARBA" id="ARBA00008537"/>
    </source>
</evidence>
<keyword evidence="5 9" id="KW-0812">Transmembrane</keyword>
<feature type="transmembrane region" description="Helical" evidence="9">
    <location>
        <begin position="262"/>
        <end position="281"/>
    </location>
</feature>
<keyword evidence="4" id="KW-1003">Cell membrane</keyword>
<keyword evidence="7 9" id="KW-0472">Membrane</keyword>
<comment type="caution">
    <text evidence="11">The sequence shown here is derived from an EMBL/GenBank/DDBJ whole genome shotgun (WGS) entry which is preliminary data.</text>
</comment>
<feature type="domain" description="Major facilitator superfamily (MFS) profile" evidence="10">
    <location>
        <begin position="45"/>
        <end position="497"/>
    </location>
</feature>
<dbReference type="InterPro" id="IPR020846">
    <property type="entry name" value="MFS_dom"/>
</dbReference>
<dbReference type="AlphaFoldDB" id="A0A2N5N2B5"/>
<evidence type="ECO:0000256" key="5">
    <source>
        <dbReference type="ARBA" id="ARBA00022692"/>
    </source>
</evidence>
<dbReference type="GO" id="GO:0005886">
    <property type="term" value="C:plasma membrane"/>
    <property type="evidence" value="ECO:0007669"/>
    <property type="project" value="UniProtKB-SubCell"/>
</dbReference>
<evidence type="ECO:0000256" key="1">
    <source>
        <dbReference type="ARBA" id="ARBA00004651"/>
    </source>
</evidence>
<evidence type="ECO:0000313" key="12">
    <source>
        <dbReference type="Proteomes" id="UP000234789"/>
    </source>
</evidence>
<reference evidence="11 12" key="1">
    <citation type="submission" date="2017-05" db="EMBL/GenBank/DDBJ databases">
        <title>Functional genome analysis of Paenibacillus pasadenensis strain R16: insights on endophytic life style and antifungal activity.</title>
        <authorList>
            <person name="Passera A."/>
            <person name="Marcolungo L."/>
            <person name="Casati P."/>
            <person name="Brasca M."/>
            <person name="Quaglino F."/>
            <person name="Delledonne M."/>
        </authorList>
    </citation>
    <scope>NUCLEOTIDE SEQUENCE [LARGE SCALE GENOMIC DNA]</scope>
    <source>
        <strain evidence="11 12">R16</strain>
    </source>
</reference>
<name>A0A2N5N2B5_9BACL</name>
<evidence type="ECO:0000256" key="6">
    <source>
        <dbReference type="ARBA" id="ARBA00022989"/>
    </source>
</evidence>
<sequence length="514" mass="53220">MKGGPRPAPPGGGKEKRDEGVESMSQVAGGGPAGPELSMRAILAPLVAIIIGMFMVILDGTAMNVAVPKLQQDFGGASLSLIQWTITGYALAQAAVIPLAGWLSDRFGAKTIFILSVVLFTLGSALCAMAGSAEQLIAFRVLQGLGGGMVAPIAMAFTYRIAPPGKVGAVMGMIGIPMLLAPALGPVVSGWLVEYVSWHWIFLINLPIGVIAVIVALRTLPVIDRQTVPVLDMMGIVFGPLAFAALAYGVSEGGTDWTSARTLTGLIVGGVALVVFIIAELRRSNPLLELRVFRSPNFTKGILVQWISQAALFGTIFLLPLFLQTAKGYGALDTGLILLPQALAAGLFMPIGGRLYDKVGARPLVMTGMALVSVAAFLLSGIEADTGVGSLILPLALIGAGMGLSMMPLNTHIIQSAPAQLVGRVTSLTAAAQQVVSSFAIAGLSTYLTGRIKDNGPELGAQPAELLSASYGDTFALLIWIAATGVVLGFLLSRPRPQEGAAPSSEPSMMMGGH</sequence>
<dbReference type="SUPFAM" id="SSF103473">
    <property type="entry name" value="MFS general substrate transporter"/>
    <property type="match status" value="1"/>
</dbReference>
<gene>
    <name evidence="11" type="ORF">B8V81_2918</name>
</gene>
<evidence type="ECO:0000259" key="10">
    <source>
        <dbReference type="PROSITE" id="PS50850"/>
    </source>
</evidence>
<feature type="transmembrane region" description="Helical" evidence="9">
    <location>
        <begin position="198"/>
        <end position="217"/>
    </location>
</feature>
<keyword evidence="6 9" id="KW-1133">Transmembrane helix</keyword>
<dbReference type="Gene3D" id="1.20.1250.20">
    <property type="entry name" value="MFS general substrate transporter like domains"/>
    <property type="match status" value="1"/>
</dbReference>
<feature type="compositionally biased region" description="Pro residues" evidence="8">
    <location>
        <begin position="1"/>
        <end position="10"/>
    </location>
</feature>
<feature type="transmembrane region" description="Helical" evidence="9">
    <location>
        <begin position="388"/>
        <end position="409"/>
    </location>
</feature>
<organism evidence="11 12">
    <name type="scientific">Paenibacillus pasadenensis</name>
    <dbReference type="NCBI Taxonomy" id="217090"/>
    <lineage>
        <taxon>Bacteria</taxon>
        <taxon>Bacillati</taxon>
        <taxon>Bacillota</taxon>
        <taxon>Bacilli</taxon>
        <taxon>Bacillales</taxon>
        <taxon>Paenibacillaceae</taxon>
        <taxon>Paenibacillus</taxon>
    </lineage>
</organism>
<feature type="transmembrane region" description="Helical" evidence="9">
    <location>
        <begin position="363"/>
        <end position="382"/>
    </location>
</feature>
<feature type="transmembrane region" description="Helical" evidence="9">
    <location>
        <begin position="81"/>
        <end position="100"/>
    </location>
</feature>
<feature type="transmembrane region" description="Helical" evidence="9">
    <location>
        <begin position="41"/>
        <end position="61"/>
    </location>
</feature>
<comment type="similarity">
    <text evidence="2">Belongs to the major facilitator superfamily. EmrB family.</text>
</comment>
<evidence type="ECO:0000256" key="4">
    <source>
        <dbReference type="ARBA" id="ARBA00022475"/>
    </source>
</evidence>
<keyword evidence="12" id="KW-1185">Reference proteome</keyword>
<feature type="transmembrane region" description="Helical" evidence="9">
    <location>
        <begin position="229"/>
        <end position="250"/>
    </location>
</feature>
<dbReference type="CDD" id="cd17503">
    <property type="entry name" value="MFS_LmrB_MDR_like"/>
    <property type="match status" value="1"/>
</dbReference>
<evidence type="ECO:0000256" key="9">
    <source>
        <dbReference type="SAM" id="Phobius"/>
    </source>
</evidence>
<dbReference type="InterPro" id="IPR004638">
    <property type="entry name" value="EmrB-like"/>
</dbReference>
<keyword evidence="3" id="KW-0813">Transport</keyword>
<feature type="transmembrane region" description="Helical" evidence="9">
    <location>
        <begin position="302"/>
        <end position="323"/>
    </location>
</feature>
<feature type="transmembrane region" description="Helical" evidence="9">
    <location>
        <begin position="169"/>
        <end position="192"/>
    </location>
</feature>
<dbReference type="EMBL" id="NFEZ01000004">
    <property type="protein sequence ID" value="PLT44487.1"/>
    <property type="molecule type" value="Genomic_DNA"/>
</dbReference>
<evidence type="ECO:0000256" key="8">
    <source>
        <dbReference type="SAM" id="MobiDB-lite"/>
    </source>
</evidence>
<proteinExistence type="inferred from homology"/>
<accession>A0A2N5N2B5</accession>
<feature type="transmembrane region" description="Helical" evidence="9">
    <location>
        <begin position="329"/>
        <end position="351"/>
    </location>
</feature>
<feature type="transmembrane region" description="Helical" evidence="9">
    <location>
        <begin position="112"/>
        <end position="131"/>
    </location>
</feature>
<evidence type="ECO:0000256" key="7">
    <source>
        <dbReference type="ARBA" id="ARBA00023136"/>
    </source>
</evidence>
<dbReference type="PANTHER" id="PTHR42718:SF9">
    <property type="entry name" value="MAJOR FACILITATOR SUPERFAMILY MULTIDRUG TRANSPORTER MFSC"/>
    <property type="match status" value="1"/>
</dbReference>
<feature type="transmembrane region" description="Helical" evidence="9">
    <location>
        <begin position="137"/>
        <end position="157"/>
    </location>
</feature>
<evidence type="ECO:0000256" key="3">
    <source>
        <dbReference type="ARBA" id="ARBA00022448"/>
    </source>
</evidence>
<dbReference type="Proteomes" id="UP000234789">
    <property type="component" value="Unassembled WGS sequence"/>
</dbReference>
<dbReference type="NCBIfam" id="TIGR00711">
    <property type="entry name" value="efflux_EmrB"/>
    <property type="match status" value="1"/>
</dbReference>
<comment type="subcellular location">
    <subcellularLocation>
        <location evidence="1">Cell membrane</location>
        <topology evidence="1">Multi-pass membrane protein</topology>
    </subcellularLocation>
</comment>
<feature type="transmembrane region" description="Helical" evidence="9">
    <location>
        <begin position="421"/>
        <end position="448"/>
    </location>
</feature>
<dbReference type="GO" id="GO:0022857">
    <property type="term" value="F:transmembrane transporter activity"/>
    <property type="evidence" value="ECO:0007669"/>
    <property type="project" value="InterPro"/>
</dbReference>
<dbReference type="Gene3D" id="1.20.1720.10">
    <property type="entry name" value="Multidrug resistance protein D"/>
    <property type="match status" value="1"/>
</dbReference>
<feature type="transmembrane region" description="Helical" evidence="9">
    <location>
        <begin position="468"/>
        <end position="492"/>
    </location>
</feature>